<accession>A0AAC9RM79</accession>
<dbReference type="Proteomes" id="UP000192478">
    <property type="component" value="Chromosome"/>
</dbReference>
<evidence type="ECO:0000313" key="4">
    <source>
        <dbReference type="Proteomes" id="UP000177894"/>
    </source>
</evidence>
<dbReference type="EMBL" id="CP020559">
    <property type="protein sequence ID" value="ARE89781.1"/>
    <property type="molecule type" value="Genomic_DNA"/>
</dbReference>
<organism evidence="3 5">
    <name type="scientific">Clostridium formicaceticum</name>
    <dbReference type="NCBI Taxonomy" id="1497"/>
    <lineage>
        <taxon>Bacteria</taxon>
        <taxon>Bacillati</taxon>
        <taxon>Bacillota</taxon>
        <taxon>Clostridia</taxon>
        <taxon>Eubacteriales</taxon>
        <taxon>Clostridiaceae</taxon>
        <taxon>Clostridium</taxon>
    </lineage>
</organism>
<sequence>MNREQTKTLILAMLIIMSIVFTQKIWFYSPIKILQSEASFKEQQTAKIIETRNQLIVPERAEVSFGNSYYTTISSDIEKIWEASKNILSQYFTEEVEVIPITLEKYKENSRLKSVELEFGKNIPSVLVASIFDTVDNKIVNGIKEIRKILIPSLNRGVIYIIGKDNNVFEVRTQAYQESRQLFNFLDELQSMNYIRYYPLFIDVENPTLMPLSYENPIPEIFVESQIDVTNETMITEKVKSFFDDNLDFVKTIKETSGAIVFMYGYGEKGVRINSRGRLEYSEEIGSISSSNVMTALDTAIEFILQQERDFPEGAYLKEIRQDNKGYYLGFGYRMNGLPVAFHSNNIVHPIEVEVYGNKVRYYRTFIRRKMNFPDAPIKGNVLLPQQIIEEHIDLLKNNYLKDNNIEEQRDDKEILSYIERNITKVEILYYDTVENNRNQLLEPAWRIKIAEREYYFNTYDGELLYSGLVN</sequence>
<proteinExistence type="predicted"/>
<evidence type="ECO:0000313" key="5">
    <source>
        <dbReference type="Proteomes" id="UP000192478"/>
    </source>
</evidence>
<reference evidence="3 5" key="2">
    <citation type="submission" date="2017-03" db="EMBL/GenBank/DDBJ databases">
        <title>Complete sequence of Clostridium formicaceticum DSM 92.</title>
        <authorList>
            <person name="Poehlein A."/>
            <person name="Karl M."/>
            <person name="Bengelsdorf F.R."/>
            <person name="Duerre P."/>
            <person name="Daniel R."/>
        </authorList>
    </citation>
    <scope>NUCLEOTIDE SEQUENCE [LARGE SCALE GENOMIC DNA]</scope>
    <source>
        <strain evidence="3 5">DSM 92</strain>
    </source>
</reference>
<gene>
    <name evidence="2" type="ORF">BJL90_05100</name>
    <name evidence="3" type="ORF">CLFO_42620</name>
</gene>
<protein>
    <submittedName>
        <fullName evidence="3">YycH protein</fullName>
    </submittedName>
</protein>
<dbReference type="Pfam" id="PF07435">
    <property type="entry name" value="YycH"/>
    <property type="match status" value="1"/>
</dbReference>
<dbReference type="Proteomes" id="UP000177894">
    <property type="component" value="Chromosome"/>
</dbReference>
<keyword evidence="4" id="KW-1185">Reference proteome</keyword>
<reference evidence="2 4" key="1">
    <citation type="submission" date="2016-10" db="EMBL/GenBank/DDBJ databases">
        <title>Complete Genome Sequence of Acetogen Clostridium formicoaceticum ATCC 27076.</title>
        <authorList>
            <person name="Bao T."/>
            <person name="Cheng C."/>
            <person name="Zhao J."/>
            <person name="Yang S.-T."/>
            <person name="Wang J."/>
            <person name="Wang M."/>
        </authorList>
    </citation>
    <scope>NUCLEOTIDE SEQUENCE [LARGE SCALE GENOMIC DNA]</scope>
    <source>
        <strain evidence="2 4">ATCC 27076</strain>
    </source>
</reference>
<feature type="domain" description="Regulatory protein YycH" evidence="1">
    <location>
        <begin position="4"/>
        <end position="370"/>
    </location>
</feature>
<evidence type="ECO:0000313" key="3">
    <source>
        <dbReference type="EMBL" id="ARE89781.1"/>
    </source>
</evidence>
<dbReference type="RefSeq" id="WP_070964897.1">
    <property type="nucleotide sequence ID" value="NZ_CP017603.1"/>
</dbReference>
<evidence type="ECO:0000313" key="2">
    <source>
        <dbReference type="EMBL" id="AOY75332.1"/>
    </source>
</evidence>
<dbReference type="AlphaFoldDB" id="A0AAC9RM79"/>
<evidence type="ECO:0000259" key="1">
    <source>
        <dbReference type="Pfam" id="PF07435"/>
    </source>
</evidence>
<dbReference type="EMBL" id="CP017603">
    <property type="protein sequence ID" value="AOY75332.1"/>
    <property type="molecule type" value="Genomic_DNA"/>
</dbReference>
<dbReference type="KEGG" id="cfm:BJL90_05100"/>
<name>A0AAC9RM79_9CLOT</name>
<dbReference type="InterPro" id="IPR009996">
    <property type="entry name" value="YycH"/>
</dbReference>